<dbReference type="InterPro" id="IPR050239">
    <property type="entry name" value="Sigma-70_RNA_pol_init_factors"/>
</dbReference>
<keyword evidence="7" id="KW-1185">Reference proteome</keyword>
<dbReference type="CDD" id="cd06171">
    <property type="entry name" value="Sigma70_r4"/>
    <property type="match status" value="1"/>
</dbReference>
<protein>
    <submittedName>
        <fullName evidence="6">RNA polymerase primary sigma factor</fullName>
    </submittedName>
</protein>
<dbReference type="InterPro" id="IPR036388">
    <property type="entry name" value="WH-like_DNA-bd_sf"/>
</dbReference>
<feature type="domain" description="RNA polymerase sigma-70" evidence="5">
    <location>
        <begin position="298"/>
        <end position="324"/>
    </location>
</feature>
<proteinExistence type="predicted"/>
<evidence type="ECO:0000256" key="3">
    <source>
        <dbReference type="ARBA" id="ARBA00023125"/>
    </source>
</evidence>
<keyword evidence="2" id="KW-0731">Sigma factor</keyword>
<keyword evidence="1" id="KW-0805">Transcription regulation</keyword>
<dbReference type="Proteomes" id="UP000198577">
    <property type="component" value="Unassembled WGS sequence"/>
</dbReference>
<dbReference type="PANTHER" id="PTHR30603">
    <property type="entry name" value="RNA POLYMERASE SIGMA FACTOR RPO"/>
    <property type="match status" value="1"/>
</dbReference>
<keyword evidence="4" id="KW-0804">Transcription</keyword>
<dbReference type="PANTHER" id="PTHR30603:SF47">
    <property type="entry name" value="RNA POLYMERASE SIGMA FACTOR SIGD, CHLOROPLASTIC"/>
    <property type="match status" value="1"/>
</dbReference>
<dbReference type="AlphaFoldDB" id="A0A1I5V0A1"/>
<evidence type="ECO:0000259" key="5">
    <source>
        <dbReference type="PROSITE" id="PS00716"/>
    </source>
</evidence>
<dbReference type="RefSeq" id="WP_092282212.1">
    <property type="nucleotide sequence ID" value="NZ_FOXR01000009.1"/>
</dbReference>
<dbReference type="SUPFAM" id="SSF88946">
    <property type="entry name" value="Sigma2 domain of RNA polymerase sigma factors"/>
    <property type="match status" value="1"/>
</dbReference>
<evidence type="ECO:0000313" key="6">
    <source>
        <dbReference type="EMBL" id="SFQ00842.1"/>
    </source>
</evidence>
<dbReference type="PROSITE" id="PS00716">
    <property type="entry name" value="SIGMA70_2"/>
    <property type="match status" value="1"/>
</dbReference>
<accession>A0A1I5V0A1</accession>
<dbReference type="NCBIfam" id="TIGR02937">
    <property type="entry name" value="sigma70-ECF"/>
    <property type="match status" value="1"/>
</dbReference>
<dbReference type="PRINTS" id="PR00046">
    <property type="entry name" value="SIGMA70FCT"/>
</dbReference>
<keyword evidence="3" id="KW-0238">DNA-binding</keyword>
<name>A0A1I5V0A1_9FIRM</name>
<reference evidence="6 7" key="1">
    <citation type="submission" date="2016-10" db="EMBL/GenBank/DDBJ databases">
        <authorList>
            <person name="de Groot N.N."/>
        </authorList>
    </citation>
    <scope>NUCLEOTIDE SEQUENCE [LARGE SCALE GENOMIC DNA]</scope>
    <source>
        <strain evidence="6 7">DSM 20678</strain>
    </source>
</reference>
<dbReference type="SUPFAM" id="SSF88659">
    <property type="entry name" value="Sigma3 and sigma4 domains of RNA polymerase sigma factors"/>
    <property type="match status" value="1"/>
</dbReference>
<dbReference type="OrthoDB" id="9809557at2"/>
<dbReference type="Gene3D" id="1.10.10.10">
    <property type="entry name" value="Winged helix-like DNA-binding domain superfamily/Winged helix DNA-binding domain"/>
    <property type="match status" value="2"/>
</dbReference>
<evidence type="ECO:0000313" key="7">
    <source>
        <dbReference type="Proteomes" id="UP000198577"/>
    </source>
</evidence>
<dbReference type="InterPro" id="IPR014284">
    <property type="entry name" value="RNA_pol_sigma-70_dom"/>
</dbReference>
<dbReference type="GO" id="GO:0003677">
    <property type="term" value="F:DNA binding"/>
    <property type="evidence" value="ECO:0007669"/>
    <property type="project" value="UniProtKB-KW"/>
</dbReference>
<sequence>MNKQYVLDRIRPYLKNKSITEKEFDSLFSNLELRQQYKVINILIEEGIDIIYDEMEGQGNDSTTPTMLYVYAGEDKKFSSLTNEQLCALYDQGYKKAMEALVVKNQGLVRSRVLRYIKAYKNSLDFDDLYQFGMMGLMKAIQKFDVKKGRHFTTYAVWWIDQAILRGIMDQSSLIRIPVHLYEKLFKLLFIVEHKDYLTKDEIYENYFSDKMSREQFDKLMYISKYILNLSSLNECVGEDKDTELIEFICDENSLSVEKEIETKFMRKDLEDVLNTISPKEKMIIRLRFGLEDGRPRTLEEIGEKLGVTRERIRQIEAKAIRKLRHPSRSRKLRAYIEE</sequence>
<dbReference type="GO" id="GO:0016987">
    <property type="term" value="F:sigma factor activity"/>
    <property type="evidence" value="ECO:0007669"/>
    <property type="project" value="UniProtKB-KW"/>
</dbReference>
<organism evidence="6 7">
    <name type="scientific">Caldicoprobacter faecalis</name>
    <dbReference type="NCBI Taxonomy" id="937334"/>
    <lineage>
        <taxon>Bacteria</taxon>
        <taxon>Bacillati</taxon>
        <taxon>Bacillota</taxon>
        <taxon>Clostridia</taxon>
        <taxon>Caldicoprobacterales</taxon>
        <taxon>Caldicoprobacteraceae</taxon>
        <taxon>Caldicoprobacter</taxon>
    </lineage>
</organism>
<dbReference type="STRING" id="937334.SAMN05444406_10934"/>
<dbReference type="Gene3D" id="1.10.601.10">
    <property type="entry name" value="RNA Polymerase Primary Sigma Factor"/>
    <property type="match status" value="1"/>
</dbReference>
<evidence type="ECO:0000256" key="2">
    <source>
        <dbReference type="ARBA" id="ARBA00023082"/>
    </source>
</evidence>
<dbReference type="InterPro" id="IPR000943">
    <property type="entry name" value="RNA_pol_sigma70"/>
</dbReference>
<dbReference type="InterPro" id="IPR007630">
    <property type="entry name" value="RNA_pol_sigma70_r4"/>
</dbReference>
<dbReference type="InterPro" id="IPR013325">
    <property type="entry name" value="RNA_pol_sigma_r2"/>
</dbReference>
<dbReference type="InterPro" id="IPR013324">
    <property type="entry name" value="RNA_pol_sigma_r3/r4-like"/>
</dbReference>
<evidence type="ECO:0000256" key="4">
    <source>
        <dbReference type="ARBA" id="ARBA00023163"/>
    </source>
</evidence>
<dbReference type="InterPro" id="IPR007627">
    <property type="entry name" value="RNA_pol_sigma70_r2"/>
</dbReference>
<dbReference type="Pfam" id="PF04542">
    <property type="entry name" value="Sigma70_r2"/>
    <property type="match status" value="1"/>
</dbReference>
<evidence type="ECO:0000256" key="1">
    <source>
        <dbReference type="ARBA" id="ARBA00023015"/>
    </source>
</evidence>
<dbReference type="GO" id="GO:0006352">
    <property type="term" value="P:DNA-templated transcription initiation"/>
    <property type="evidence" value="ECO:0007669"/>
    <property type="project" value="InterPro"/>
</dbReference>
<dbReference type="Pfam" id="PF04545">
    <property type="entry name" value="Sigma70_r4"/>
    <property type="match status" value="1"/>
</dbReference>
<dbReference type="EMBL" id="FOXR01000009">
    <property type="protein sequence ID" value="SFQ00842.1"/>
    <property type="molecule type" value="Genomic_DNA"/>
</dbReference>
<gene>
    <name evidence="6" type="ORF">SAMN05444406_10934</name>
</gene>